<dbReference type="EMBL" id="JH688367">
    <property type="protein sequence ID" value="EJD33205.1"/>
    <property type="molecule type" value="Genomic_DNA"/>
</dbReference>
<evidence type="ECO:0000313" key="3">
    <source>
        <dbReference type="Proteomes" id="UP000006514"/>
    </source>
</evidence>
<evidence type="ECO:0000313" key="2">
    <source>
        <dbReference type="EMBL" id="EJD33205.1"/>
    </source>
</evidence>
<proteinExistence type="predicted"/>
<name>J0WMZ6_AURST</name>
<dbReference type="OrthoDB" id="2269034at2759"/>
<dbReference type="AlphaFoldDB" id="J0WMZ6"/>
<organism evidence="2 3">
    <name type="scientific">Auricularia subglabra (strain TFB-10046 / SS5)</name>
    <name type="common">White-rot fungus</name>
    <name type="synonym">Auricularia delicata (strain TFB10046)</name>
    <dbReference type="NCBI Taxonomy" id="717982"/>
    <lineage>
        <taxon>Eukaryota</taxon>
        <taxon>Fungi</taxon>
        <taxon>Dikarya</taxon>
        <taxon>Basidiomycota</taxon>
        <taxon>Agaricomycotina</taxon>
        <taxon>Agaricomycetes</taxon>
        <taxon>Auriculariales</taxon>
        <taxon>Auriculariaceae</taxon>
        <taxon>Auricularia</taxon>
    </lineage>
</organism>
<keyword evidence="3" id="KW-1185">Reference proteome</keyword>
<dbReference type="SMART" id="SM00256">
    <property type="entry name" value="FBOX"/>
    <property type="match status" value="1"/>
</dbReference>
<protein>
    <recommendedName>
        <fullName evidence="1">F-box domain-containing protein</fullName>
    </recommendedName>
</protein>
<dbReference type="Proteomes" id="UP000006514">
    <property type="component" value="Unassembled WGS sequence"/>
</dbReference>
<reference evidence="3" key="1">
    <citation type="journal article" date="2012" name="Science">
        <title>The Paleozoic origin of enzymatic lignin decomposition reconstructed from 31 fungal genomes.</title>
        <authorList>
            <person name="Floudas D."/>
            <person name="Binder M."/>
            <person name="Riley R."/>
            <person name="Barry K."/>
            <person name="Blanchette R.A."/>
            <person name="Henrissat B."/>
            <person name="Martinez A.T."/>
            <person name="Otillar R."/>
            <person name="Spatafora J.W."/>
            <person name="Yadav J.S."/>
            <person name="Aerts A."/>
            <person name="Benoit I."/>
            <person name="Boyd A."/>
            <person name="Carlson A."/>
            <person name="Copeland A."/>
            <person name="Coutinho P.M."/>
            <person name="de Vries R.P."/>
            <person name="Ferreira P."/>
            <person name="Findley K."/>
            <person name="Foster B."/>
            <person name="Gaskell J."/>
            <person name="Glotzer D."/>
            <person name="Gorecki P."/>
            <person name="Heitman J."/>
            <person name="Hesse C."/>
            <person name="Hori C."/>
            <person name="Igarashi K."/>
            <person name="Jurgens J.A."/>
            <person name="Kallen N."/>
            <person name="Kersten P."/>
            <person name="Kohler A."/>
            <person name="Kuees U."/>
            <person name="Kumar T.K.A."/>
            <person name="Kuo A."/>
            <person name="LaButti K."/>
            <person name="Larrondo L.F."/>
            <person name="Lindquist E."/>
            <person name="Ling A."/>
            <person name="Lombard V."/>
            <person name="Lucas S."/>
            <person name="Lundell T."/>
            <person name="Martin R."/>
            <person name="McLaughlin D.J."/>
            <person name="Morgenstern I."/>
            <person name="Morin E."/>
            <person name="Murat C."/>
            <person name="Nagy L.G."/>
            <person name="Nolan M."/>
            <person name="Ohm R.A."/>
            <person name="Patyshakuliyeva A."/>
            <person name="Rokas A."/>
            <person name="Ruiz-Duenas F.J."/>
            <person name="Sabat G."/>
            <person name="Salamov A."/>
            <person name="Samejima M."/>
            <person name="Schmutz J."/>
            <person name="Slot J.C."/>
            <person name="St John F."/>
            <person name="Stenlid J."/>
            <person name="Sun H."/>
            <person name="Sun S."/>
            <person name="Syed K."/>
            <person name="Tsang A."/>
            <person name="Wiebenga A."/>
            <person name="Young D."/>
            <person name="Pisabarro A."/>
            <person name="Eastwood D.C."/>
            <person name="Martin F."/>
            <person name="Cullen D."/>
            <person name="Grigoriev I.V."/>
            <person name="Hibbett D.S."/>
        </authorList>
    </citation>
    <scope>NUCLEOTIDE SEQUENCE [LARGE SCALE GENOMIC DNA]</scope>
    <source>
        <strain evidence="3">TFB10046</strain>
    </source>
</reference>
<dbReference type="Gene3D" id="1.20.1280.50">
    <property type="match status" value="1"/>
</dbReference>
<sequence length="540" mass="61082">MGDRTALESALFAVLDPVEKDIQRIYDALGSQLDSTRSRYMLLCDTRACVERWVNRVLLPMSRNINQGCYTTRLPDEVWSDIFARLPPTERFSIPHVCSRWSAMARGMPSTWTTLEFLPRDNPFLVETLVPRSFPHGLSLTFNFSDGRYLPLLNQWAPVIDSPWVRMRRLYVLRRGCSPTAADAVPELIIPKAPMLEDLCIEGPVILAVDKDSATALKRARLTQVAVACHPSFSAWPFSNIESLIWRPCPTSSFYEEIQFLMRGCVALRSLILYGLGTRQSPVQDPSWDDMSSHPLQQLTLMGSEHFFSLGAVYDFFAFVPHIIWYDDDFDPEVPPGFIDQVGRARKILVRSSLRAGIEVRNSGDHKLYDLQVLDLLRRELLRIPEVDTVLYRSLIRNHLVDLELPLEVWYGIGALGRLPFLQLHRLVLHEIDAIMGTTCASPTCPALREIVLHVRTDPGQSVDLIPFIASLATGCVFPLESVVLSVWDRTALGAMLEEPRPTLGMERWANVVTVSDDYCQSVLDGGASFYDGEMWQDTL</sequence>
<feature type="domain" description="F-box" evidence="1">
    <location>
        <begin position="68"/>
        <end position="115"/>
    </location>
</feature>
<dbReference type="KEGG" id="adl:AURDEDRAFT_131809"/>
<dbReference type="PROSITE" id="PS50181">
    <property type="entry name" value="FBOX"/>
    <property type="match status" value="1"/>
</dbReference>
<dbReference type="InterPro" id="IPR036047">
    <property type="entry name" value="F-box-like_dom_sf"/>
</dbReference>
<evidence type="ECO:0000259" key="1">
    <source>
        <dbReference type="PROSITE" id="PS50181"/>
    </source>
</evidence>
<dbReference type="InParanoid" id="J0WMZ6"/>
<dbReference type="Pfam" id="PF12937">
    <property type="entry name" value="F-box-like"/>
    <property type="match status" value="1"/>
</dbReference>
<dbReference type="SUPFAM" id="SSF81383">
    <property type="entry name" value="F-box domain"/>
    <property type="match status" value="1"/>
</dbReference>
<dbReference type="InterPro" id="IPR001810">
    <property type="entry name" value="F-box_dom"/>
</dbReference>
<gene>
    <name evidence="2" type="ORF">AURDEDRAFT_131809</name>
</gene>
<accession>J0WMZ6</accession>